<keyword evidence="5" id="KW-0804">Transcription</keyword>
<dbReference type="InterPro" id="IPR005119">
    <property type="entry name" value="LysR_subst-bd"/>
</dbReference>
<dbReference type="PANTHER" id="PTHR30118">
    <property type="entry name" value="HTH-TYPE TRANSCRIPTIONAL REGULATOR LEUO-RELATED"/>
    <property type="match status" value="1"/>
</dbReference>
<keyword evidence="4" id="KW-0238">DNA-binding</keyword>
<keyword evidence="8" id="KW-1185">Reference proteome</keyword>
<keyword evidence="3" id="KW-0805">Transcription regulation</keyword>
<dbReference type="RefSeq" id="WP_069306297.1">
    <property type="nucleotide sequence ID" value="NZ_MCRJ01000024.1"/>
</dbReference>
<evidence type="ECO:0000313" key="8">
    <source>
        <dbReference type="Proteomes" id="UP000094622"/>
    </source>
</evidence>
<dbReference type="Proteomes" id="UP000094622">
    <property type="component" value="Unassembled WGS sequence"/>
</dbReference>
<accession>A0A1E3H4S0</accession>
<name>A0A1E3H4S0_9HYPH</name>
<evidence type="ECO:0000313" key="7">
    <source>
        <dbReference type="EMBL" id="ODN71323.1"/>
    </source>
</evidence>
<evidence type="ECO:0000256" key="3">
    <source>
        <dbReference type="ARBA" id="ARBA00023015"/>
    </source>
</evidence>
<dbReference type="Pfam" id="PF03466">
    <property type="entry name" value="LysR_substrate"/>
    <property type="match status" value="1"/>
</dbReference>
<evidence type="ECO:0000256" key="5">
    <source>
        <dbReference type="ARBA" id="ARBA00023163"/>
    </source>
</evidence>
<dbReference type="SUPFAM" id="SSF53850">
    <property type="entry name" value="Periplasmic binding protein-like II"/>
    <property type="match status" value="1"/>
</dbReference>
<evidence type="ECO:0000256" key="1">
    <source>
        <dbReference type="ARBA" id="ARBA00009437"/>
    </source>
</evidence>
<protein>
    <submittedName>
        <fullName evidence="7">HTH-type transcriptional regulator SyrM 1</fullName>
    </submittedName>
</protein>
<dbReference type="CDD" id="cd08417">
    <property type="entry name" value="PBP2_Nitroaromatics_like"/>
    <property type="match status" value="1"/>
</dbReference>
<dbReference type="InterPro" id="IPR036388">
    <property type="entry name" value="WH-like_DNA-bd_sf"/>
</dbReference>
<dbReference type="OrthoDB" id="8455878at2"/>
<dbReference type="SUPFAM" id="SSF46785">
    <property type="entry name" value="Winged helix' DNA-binding domain"/>
    <property type="match status" value="1"/>
</dbReference>
<dbReference type="PROSITE" id="PS50931">
    <property type="entry name" value="HTH_LYSR"/>
    <property type="match status" value="1"/>
</dbReference>
<proteinExistence type="inferred from homology"/>
<organism evidence="7 8">
    <name type="scientific">Methylobrevis pamukkalensis</name>
    <dbReference type="NCBI Taxonomy" id="1439726"/>
    <lineage>
        <taxon>Bacteria</taxon>
        <taxon>Pseudomonadati</taxon>
        <taxon>Pseudomonadota</taxon>
        <taxon>Alphaproteobacteria</taxon>
        <taxon>Hyphomicrobiales</taxon>
        <taxon>Pleomorphomonadaceae</taxon>
        <taxon>Methylobrevis</taxon>
    </lineage>
</organism>
<reference evidence="7 8" key="1">
    <citation type="submission" date="2016-07" db="EMBL/GenBank/DDBJ databases">
        <title>Draft Genome Sequence of Methylobrevis pamukkalensis PK2.</title>
        <authorList>
            <person name="Vasilenko O.V."/>
            <person name="Doronina N.V."/>
            <person name="Shmareva M.N."/>
            <person name="Tarlachkov S.V."/>
            <person name="Mustakhimov I."/>
            <person name="Trotsenko Y.A."/>
        </authorList>
    </citation>
    <scope>NUCLEOTIDE SEQUENCE [LARGE SCALE GENOMIC DNA]</scope>
    <source>
        <strain evidence="7 8">PK2</strain>
    </source>
</reference>
<dbReference type="Gene3D" id="3.40.190.10">
    <property type="entry name" value="Periplasmic binding protein-like II"/>
    <property type="match status" value="2"/>
</dbReference>
<dbReference type="Pfam" id="PF00126">
    <property type="entry name" value="HTH_1"/>
    <property type="match status" value="1"/>
</dbReference>
<feature type="domain" description="HTH lysR-type" evidence="6">
    <location>
        <begin position="12"/>
        <end position="69"/>
    </location>
</feature>
<dbReference type="Gene3D" id="1.10.10.10">
    <property type="entry name" value="Winged helix-like DNA-binding domain superfamily/Winged helix DNA-binding domain"/>
    <property type="match status" value="1"/>
</dbReference>
<dbReference type="GO" id="GO:0003700">
    <property type="term" value="F:DNA-binding transcription factor activity"/>
    <property type="evidence" value="ECO:0007669"/>
    <property type="project" value="InterPro"/>
</dbReference>
<sequence length="317" mass="34263">MRPIDDVHIRRLDMSLLIVFDALLRSGRMSEVAREQGLTQSAVSHAVGRMREIFRDPLFVRNGSGVTPTPRARQLAEPIREAISAVRLAVRIGHGFDPAGSQRNFVIAAVDSLIAQVAPGLLRTLSAFAPGCRVSFVTLGLEALQEALAGGAVDLAVGAFGDGVPDTSQTDLYPETFLVVVRRGNPRVGDTLDLDLYCTLDHVLVSLSGNADGKVDAALTRLGRRRRVALVMPQFIPAFTTIAKSDAIMTAPSRVCRKLADLFDLRIFDPPLDVPGFRISVLRHRLSNGDPAVDWLETQVRQAMLPTAVPVGEEGAT</sequence>
<evidence type="ECO:0000259" key="6">
    <source>
        <dbReference type="PROSITE" id="PS50931"/>
    </source>
</evidence>
<dbReference type="EMBL" id="MCRJ01000024">
    <property type="protein sequence ID" value="ODN71323.1"/>
    <property type="molecule type" value="Genomic_DNA"/>
</dbReference>
<evidence type="ECO:0000256" key="4">
    <source>
        <dbReference type="ARBA" id="ARBA00023125"/>
    </source>
</evidence>
<comment type="similarity">
    <text evidence="1">Belongs to the LysR transcriptional regulatory family.</text>
</comment>
<dbReference type="InterPro" id="IPR000847">
    <property type="entry name" value="LysR_HTH_N"/>
</dbReference>
<gene>
    <name evidence="7" type="primary">syrM1</name>
    <name evidence="7" type="ORF">A6302_01359</name>
</gene>
<dbReference type="GO" id="GO:0003677">
    <property type="term" value="F:DNA binding"/>
    <property type="evidence" value="ECO:0007669"/>
    <property type="project" value="UniProtKB-KW"/>
</dbReference>
<evidence type="ECO:0000256" key="2">
    <source>
        <dbReference type="ARBA" id="ARBA00022458"/>
    </source>
</evidence>
<keyword evidence="2" id="KW-0536">Nodulation</keyword>
<dbReference type="InterPro" id="IPR036390">
    <property type="entry name" value="WH_DNA-bd_sf"/>
</dbReference>
<comment type="caution">
    <text evidence="7">The sequence shown here is derived from an EMBL/GenBank/DDBJ whole genome shotgun (WGS) entry which is preliminary data.</text>
</comment>
<dbReference type="PANTHER" id="PTHR30118:SF15">
    <property type="entry name" value="TRANSCRIPTIONAL REGULATORY PROTEIN"/>
    <property type="match status" value="1"/>
</dbReference>
<dbReference type="InterPro" id="IPR037402">
    <property type="entry name" value="YidZ_PBP2"/>
</dbReference>
<dbReference type="InterPro" id="IPR050389">
    <property type="entry name" value="LysR-type_TF"/>
</dbReference>
<dbReference type="AlphaFoldDB" id="A0A1E3H4S0"/>